<dbReference type="RefSeq" id="WP_187818281.1">
    <property type="nucleotide sequence ID" value="NZ_JACTVJ010000021.1"/>
</dbReference>
<name>A0ABR7SSG9_9ACTN</name>
<proteinExistence type="predicted"/>
<comment type="caution">
    <text evidence="1">The sequence shown here is derived from an EMBL/GenBank/DDBJ whole genome shotgun (WGS) entry which is preliminary data.</text>
</comment>
<dbReference type="Proteomes" id="UP000642284">
    <property type="component" value="Unassembled WGS sequence"/>
</dbReference>
<protein>
    <submittedName>
        <fullName evidence="1">Uncharacterized protein</fullName>
    </submittedName>
</protein>
<sequence length="54" mass="5953">MSDSKTAQDVLNKLSPDGMELAKRVIDLEREYLHVRNSTAIVNDIVAAVKGIVK</sequence>
<keyword evidence="2" id="KW-1185">Reference proteome</keyword>
<accession>A0ABR7SSG9</accession>
<gene>
    <name evidence="1" type="ORF">H9Y04_35440</name>
</gene>
<organism evidence="1 2">
    <name type="scientific">Streptomyces polyasparticus</name>
    <dbReference type="NCBI Taxonomy" id="2767826"/>
    <lineage>
        <taxon>Bacteria</taxon>
        <taxon>Bacillati</taxon>
        <taxon>Actinomycetota</taxon>
        <taxon>Actinomycetes</taxon>
        <taxon>Kitasatosporales</taxon>
        <taxon>Streptomycetaceae</taxon>
        <taxon>Streptomyces</taxon>
    </lineage>
</organism>
<evidence type="ECO:0000313" key="2">
    <source>
        <dbReference type="Proteomes" id="UP000642284"/>
    </source>
</evidence>
<evidence type="ECO:0000313" key="1">
    <source>
        <dbReference type="EMBL" id="MBC9717839.1"/>
    </source>
</evidence>
<reference evidence="1 2" key="1">
    <citation type="submission" date="2020-08" db="EMBL/GenBank/DDBJ databases">
        <title>Genemic of Streptomyces polyaspartic.</title>
        <authorList>
            <person name="Liu W."/>
        </authorList>
    </citation>
    <scope>NUCLEOTIDE SEQUENCE [LARGE SCALE GENOMIC DNA]</scope>
    <source>
        <strain evidence="1 2">TRM66268-LWL</strain>
    </source>
</reference>
<dbReference type="EMBL" id="JACTVJ010000021">
    <property type="protein sequence ID" value="MBC9717839.1"/>
    <property type="molecule type" value="Genomic_DNA"/>
</dbReference>